<gene>
    <name evidence="1" type="ORF">BKG73_18895</name>
</gene>
<dbReference type="RefSeq" id="WP_070913439.1">
    <property type="nucleotide sequence ID" value="NZ_MLIC01000010.1"/>
</dbReference>
<evidence type="ECO:0000313" key="1">
    <source>
        <dbReference type="EMBL" id="OHU07319.1"/>
    </source>
</evidence>
<evidence type="ECO:0000313" key="2">
    <source>
        <dbReference type="Proteomes" id="UP000179621"/>
    </source>
</evidence>
<dbReference type="Proteomes" id="UP000179621">
    <property type="component" value="Unassembled WGS sequence"/>
</dbReference>
<proteinExistence type="predicted"/>
<keyword evidence="2" id="KW-1185">Reference proteome</keyword>
<reference evidence="1 2" key="1">
    <citation type="submission" date="2016-10" db="EMBL/GenBank/DDBJ databases">
        <title>Evaluation of Human, Animal and Environmental Mycobacterium chelonae Isolates by Core Genome Phylogenomic Analysis, Targeted Gene Comparison, and Anti-microbial Susceptibility Patterns: A Tale of Mistaken Identities.</title>
        <authorList>
            <person name="Fogelson S.B."/>
            <person name="Camus A.C."/>
            <person name="Lorenz W."/>
            <person name="Vasireddy R."/>
            <person name="Vasireddy S."/>
            <person name="Smith T."/>
            <person name="Brown-Elliott B.A."/>
            <person name="Wallace R.J.Jr."/>
            <person name="Hasan N.A."/>
            <person name="Reischl U."/>
            <person name="Sanchez S."/>
        </authorList>
    </citation>
    <scope>NUCLEOTIDE SEQUENCE [LARGE SCALE GENOMIC DNA]</scope>
    <source>
        <strain evidence="1 2">8528</strain>
    </source>
</reference>
<accession>A0ABX3BWG6</accession>
<dbReference type="EMBL" id="MLIH01000033">
    <property type="protein sequence ID" value="OHU07319.1"/>
    <property type="molecule type" value="Genomic_DNA"/>
</dbReference>
<name>A0ABX3BWG6_9MYCO</name>
<protein>
    <submittedName>
        <fullName evidence="1">Uncharacterized protein</fullName>
    </submittedName>
</protein>
<organism evidence="1 2">
    <name type="scientific">Mycobacteroides saopaulense</name>
    <dbReference type="NCBI Taxonomy" id="1578165"/>
    <lineage>
        <taxon>Bacteria</taxon>
        <taxon>Bacillati</taxon>
        <taxon>Actinomycetota</taxon>
        <taxon>Actinomycetes</taxon>
        <taxon>Mycobacteriales</taxon>
        <taxon>Mycobacteriaceae</taxon>
        <taxon>Mycobacteroides</taxon>
    </lineage>
</organism>
<sequence length="101" mass="11211">MSLPQVPAHFIASSRNDSIVLLANERGLPIRLKLDASEMSRPPELLAQSILELCKLSAMRQQVARRKQFEGSPYSAAICRSLRLATEQELADAEEAQFADD</sequence>
<comment type="caution">
    <text evidence="1">The sequence shown here is derived from an EMBL/GenBank/DDBJ whole genome shotgun (WGS) entry which is preliminary data.</text>
</comment>